<dbReference type="Pfam" id="PF20431">
    <property type="entry name" value="E_motif"/>
    <property type="match status" value="1"/>
</dbReference>
<dbReference type="EMBL" id="NMUH01005039">
    <property type="protein sequence ID" value="MQM11623.1"/>
    <property type="molecule type" value="Genomic_DNA"/>
</dbReference>
<keyword evidence="1" id="KW-0677">Repeat</keyword>
<dbReference type="InterPro" id="IPR011990">
    <property type="entry name" value="TPR-like_helical_dom_sf"/>
</dbReference>
<feature type="repeat" description="PPR" evidence="2">
    <location>
        <begin position="390"/>
        <end position="424"/>
    </location>
</feature>
<dbReference type="FunFam" id="1.25.40.10:FF:000344">
    <property type="entry name" value="Pentatricopeptide repeat-containing protein"/>
    <property type="match status" value="1"/>
</dbReference>
<sequence>MTTFTSGVSSPSPPRPATVLPCPRRESALRAGAAATARLHEHSEREAREWSTLVRRLSLEGRPGEALALFREMSLRGSDRCVHPPDGVSLSAALRCCSALGAVKSGREVHAVVVRNAERLAGLQHVESSLVNFYATCGLLVEARRLFDGMPERDVVTWTIMLMGYADCDGLEAKLSELFEQMLCSGIEPNPHTFTTVLRRVSLDWGRQLHCHIAKMSLDLDAFVGNALLDMYVKNGDLDCAWRIFRRIQDKDVVCFNTLISGYGRTGDADGLVSVLQDMGMAGFAANQATHVGLINGCASLGLMSLSAQVHAHAIVNGFGSDAIVRGALLDMYAKCGDLDAARAIFNELGTESRTLVTWNSMIGAYGKHGRGQEALQVFRLMEMAGIRPDYITFTCLLSACSHSGLVDEGWRLFKLMGQFYMIPPRNEHYCCMVDLMGRAGMIPEAYEFIINMDCEVGPSVWGSLLNSCRLWGDAEIAEIAAKWLFELEPDCSGSYVALASIYAADGRWDDADVIRGLMETQGIKKKAGCSWTEVESDVYNFRAGKTNDHQSIVGMNSTCNRLDQCLSNPAPLETS</sequence>
<dbReference type="FunFam" id="1.25.40.10:FF:000090">
    <property type="entry name" value="Pentatricopeptide repeat-containing protein, chloroplastic"/>
    <property type="match status" value="1"/>
</dbReference>
<feature type="repeat" description="PPR" evidence="2">
    <location>
        <begin position="252"/>
        <end position="286"/>
    </location>
</feature>
<reference evidence="4" key="1">
    <citation type="submission" date="2017-07" db="EMBL/GenBank/DDBJ databases">
        <title>Taro Niue Genome Assembly and Annotation.</title>
        <authorList>
            <person name="Atibalentja N."/>
            <person name="Keating K."/>
            <person name="Fields C.J."/>
        </authorList>
    </citation>
    <scope>NUCLEOTIDE SEQUENCE</scope>
    <source>
        <strain evidence="4">Niue_2</strain>
        <tissue evidence="4">Leaf</tissue>
    </source>
</reference>
<name>A0A843WJF1_COLES</name>
<keyword evidence="5" id="KW-1185">Reference proteome</keyword>
<dbReference type="AlphaFoldDB" id="A0A843WJF1"/>
<evidence type="ECO:0000256" key="3">
    <source>
        <dbReference type="SAM" id="MobiDB-lite"/>
    </source>
</evidence>
<dbReference type="GO" id="GO:0009451">
    <property type="term" value="P:RNA modification"/>
    <property type="evidence" value="ECO:0007669"/>
    <property type="project" value="InterPro"/>
</dbReference>
<accession>A0A843WJF1</accession>
<comment type="caution">
    <text evidence="4">The sequence shown here is derived from an EMBL/GenBank/DDBJ whole genome shotgun (WGS) entry which is preliminary data.</text>
</comment>
<dbReference type="InterPro" id="IPR046960">
    <property type="entry name" value="PPR_At4g14850-like_plant"/>
</dbReference>
<evidence type="ECO:0008006" key="6">
    <source>
        <dbReference type="Google" id="ProtNLM"/>
    </source>
</evidence>
<feature type="region of interest" description="Disordered" evidence="3">
    <location>
        <begin position="1"/>
        <end position="20"/>
    </location>
</feature>
<dbReference type="Gene3D" id="1.25.40.10">
    <property type="entry name" value="Tetratricopeptide repeat domain"/>
    <property type="match status" value="4"/>
</dbReference>
<proteinExistence type="predicted"/>
<dbReference type="GO" id="GO:0003723">
    <property type="term" value="F:RNA binding"/>
    <property type="evidence" value="ECO:0007669"/>
    <property type="project" value="InterPro"/>
</dbReference>
<evidence type="ECO:0000256" key="2">
    <source>
        <dbReference type="PROSITE-ProRule" id="PRU00708"/>
    </source>
</evidence>
<dbReference type="Pfam" id="PF13041">
    <property type="entry name" value="PPR_2"/>
    <property type="match status" value="3"/>
</dbReference>
<dbReference type="PANTHER" id="PTHR47926">
    <property type="entry name" value="PENTATRICOPEPTIDE REPEAT-CONTAINING PROTEIN"/>
    <property type="match status" value="1"/>
</dbReference>
<dbReference type="Proteomes" id="UP000652761">
    <property type="component" value="Unassembled WGS sequence"/>
</dbReference>
<dbReference type="PROSITE" id="PS51375">
    <property type="entry name" value="PPR"/>
    <property type="match status" value="5"/>
</dbReference>
<protein>
    <recommendedName>
        <fullName evidence="6">Pentatricopeptide repeat-containing protein</fullName>
    </recommendedName>
</protein>
<evidence type="ECO:0000313" key="4">
    <source>
        <dbReference type="EMBL" id="MQM11623.1"/>
    </source>
</evidence>
<organism evidence="4 5">
    <name type="scientific">Colocasia esculenta</name>
    <name type="common">Wild taro</name>
    <name type="synonym">Arum esculentum</name>
    <dbReference type="NCBI Taxonomy" id="4460"/>
    <lineage>
        <taxon>Eukaryota</taxon>
        <taxon>Viridiplantae</taxon>
        <taxon>Streptophyta</taxon>
        <taxon>Embryophyta</taxon>
        <taxon>Tracheophyta</taxon>
        <taxon>Spermatophyta</taxon>
        <taxon>Magnoliopsida</taxon>
        <taxon>Liliopsida</taxon>
        <taxon>Araceae</taxon>
        <taxon>Aroideae</taxon>
        <taxon>Colocasieae</taxon>
        <taxon>Colocasia</taxon>
    </lineage>
</organism>
<dbReference type="InterPro" id="IPR002885">
    <property type="entry name" value="PPR_rpt"/>
</dbReference>
<evidence type="ECO:0000256" key="1">
    <source>
        <dbReference type="ARBA" id="ARBA00022737"/>
    </source>
</evidence>
<dbReference type="NCBIfam" id="TIGR00756">
    <property type="entry name" value="PPR"/>
    <property type="match status" value="5"/>
</dbReference>
<feature type="compositionally biased region" description="Polar residues" evidence="3">
    <location>
        <begin position="1"/>
        <end position="10"/>
    </location>
</feature>
<gene>
    <name evidence="4" type="ORF">Taro_044534</name>
</gene>
<dbReference type="InterPro" id="IPR046848">
    <property type="entry name" value="E_motif"/>
</dbReference>
<evidence type="ECO:0000313" key="5">
    <source>
        <dbReference type="Proteomes" id="UP000652761"/>
    </source>
</evidence>
<feature type="repeat" description="PPR" evidence="2">
    <location>
        <begin position="221"/>
        <end position="251"/>
    </location>
</feature>
<feature type="repeat" description="PPR" evidence="2">
    <location>
        <begin position="355"/>
        <end position="389"/>
    </location>
</feature>
<dbReference type="Pfam" id="PF01535">
    <property type="entry name" value="PPR"/>
    <property type="match status" value="2"/>
</dbReference>
<dbReference type="FunFam" id="1.25.40.10:FF:000343">
    <property type="entry name" value="Pentatricopeptide repeat-containing protein At3g58590"/>
    <property type="match status" value="1"/>
</dbReference>
<feature type="repeat" description="PPR" evidence="2">
    <location>
        <begin position="154"/>
        <end position="189"/>
    </location>
</feature>
<dbReference type="OrthoDB" id="185373at2759"/>
<dbReference type="PANTHER" id="PTHR47926:SF500">
    <property type="entry name" value="REPEAT-CONTAINING PROTEIN, PUTATIVE-RELATED"/>
    <property type="match status" value="1"/>
</dbReference>
<dbReference type="SMR" id="A0A843WJF1"/>